<sequence>MKQLEALKESQFTVQENEQRYYRKSRKSIRRRHRNLNRNRPTRTRSTAAAASRTTRTGAGPTPNITVRPTSAETRDPTRAIASGASWSPARTHHGVLIHDLFHENSTGQKAKARGQLSQYNRTHNFLLLCLLIFVREYLCKWGRFFGDYCEVVEEYT</sequence>
<dbReference type="EMBL" id="JBJXBP010000004">
    <property type="protein sequence ID" value="KAL3835696.1"/>
    <property type="molecule type" value="Genomic_DNA"/>
</dbReference>
<organism evidence="2 3">
    <name type="scientific">Penstemon smallii</name>
    <dbReference type="NCBI Taxonomy" id="265156"/>
    <lineage>
        <taxon>Eukaryota</taxon>
        <taxon>Viridiplantae</taxon>
        <taxon>Streptophyta</taxon>
        <taxon>Embryophyta</taxon>
        <taxon>Tracheophyta</taxon>
        <taxon>Spermatophyta</taxon>
        <taxon>Magnoliopsida</taxon>
        <taxon>eudicotyledons</taxon>
        <taxon>Gunneridae</taxon>
        <taxon>Pentapetalae</taxon>
        <taxon>asterids</taxon>
        <taxon>lamiids</taxon>
        <taxon>Lamiales</taxon>
        <taxon>Plantaginaceae</taxon>
        <taxon>Cheloneae</taxon>
        <taxon>Penstemon</taxon>
    </lineage>
</organism>
<proteinExistence type="predicted"/>
<evidence type="ECO:0000313" key="2">
    <source>
        <dbReference type="EMBL" id="KAL3835696.1"/>
    </source>
</evidence>
<comment type="caution">
    <text evidence="2">The sequence shown here is derived from an EMBL/GenBank/DDBJ whole genome shotgun (WGS) entry which is preliminary data.</text>
</comment>
<feature type="compositionally biased region" description="Low complexity" evidence="1">
    <location>
        <begin position="44"/>
        <end position="57"/>
    </location>
</feature>
<evidence type="ECO:0000313" key="3">
    <source>
        <dbReference type="Proteomes" id="UP001634393"/>
    </source>
</evidence>
<feature type="compositionally biased region" description="Polar residues" evidence="1">
    <location>
        <begin position="63"/>
        <end position="72"/>
    </location>
</feature>
<dbReference type="AlphaFoldDB" id="A0ABD3TGG6"/>
<accession>A0ABD3TGG6</accession>
<keyword evidence="3" id="KW-1185">Reference proteome</keyword>
<name>A0ABD3TGG6_9LAMI</name>
<protein>
    <submittedName>
        <fullName evidence="2">Uncharacterized protein</fullName>
    </submittedName>
</protein>
<reference evidence="2 3" key="1">
    <citation type="submission" date="2024-12" db="EMBL/GenBank/DDBJ databases">
        <title>The unique morphological basis and parallel evolutionary history of personate flowers in Penstemon.</title>
        <authorList>
            <person name="Depatie T.H."/>
            <person name="Wessinger C.A."/>
        </authorList>
    </citation>
    <scope>NUCLEOTIDE SEQUENCE [LARGE SCALE GENOMIC DNA]</scope>
    <source>
        <strain evidence="2">WTNN_2</strain>
        <tissue evidence="2">Leaf</tissue>
    </source>
</reference>
<feature type="region of interest" description="Disordered" evidence="1">
    <location>
        <begin position="16"/>
        <end position="77"/>
    </location>
</feature>
<gene>
    <name evidence="2" type="ORF">ACJIZ3_010432</name>
</gene>
<dbReference type="Proteomes" id="UP001634393">
    <property type="component" value="Unassembled WGS sequence"/>
</dbReference>
<feature type="compositionally biased region" description="Basic residues" evidence="1">
    <location>
        <begin position="22"/>
        <end position="43"/>
    </location>
</feature>
<evidence type="ECO:0000256" key="1">
    <source>
        <dbReference type="SAM" id="MobiDB-lite"/>
    </source>
</evidence>